<dbReference type="RefSeq" id="WP_312564109.1">
    <property type="nucleotide sequence ID" value="NZ_JAVSKO010000009.1"/>
</dbReference>
<name>A0AAJ2JF54_STEMA</name>
<reference evidence="1" key="1">
    <citation type="submission" date="2023-07" db="EMBL/GenBank/DDBJ databases">
        <title>Comparative genomics of clinical Stenotrophomonas maltophilia isolates reveals regions of diversity which correlate with colonization and persistence in vivo.</title>
        <authorList>
            <person name="Mcdaniel M.S."/>
            <person name="Swords W.E."/>
            <person name="Sumpter N.A."/>
            <person name="Lindgren N.R."/>
            <person name="Billiot C.E."/>
        </authorList>
    </citation>
    <scope>NUCLEOTIDE SEQUENCE</scope>
    <source>
        <strain evidence="1">Ism4</strain>
    </source>
</reference>
<gene>
    <name evidence="1" type="ORF">ROV92_19730</name>
</gene>
<proteinExistence type="predicted"/>
<evidence type="ECO:0000313" key="1">
    <source>
        <dbReference type="EMBL" id="MDT3470224.1"/>
    </source>
</evidence>
<organism evidence="1 2">
    <name type="scientific">Stenotrophomonas maltophilia</name>
    <name type="common">Pseudomonas maltophilia</name>
    <name type="synonym">Xanthomonas maltophilia</name>
    <dbReference type="NCBI Taxonomy" id="40324"/>
    <lineage>
        <taxon>Bacteria</taxon>
        <taxon>Pseudomonadati</taxon>
        <taxon>Pseudomonadota</taxon>
        <taxon>Gammaproteobacteria</taxon>
        <taxon>Lysobacterales</taxon>
        <taxon>Lysobacteraceae</taxon>
        <taxon>Stenotrophomonas</taxon>
        <taxon>Stenotrophomonas maltophilia group</taxon>
    </lineage>
</organism>
<dbReference type="EMBL" id="JAVSKO010000009">
    <property type="protein sequence ID" value="MDT3470224.1"/>
    <property type="molecule type" value="Genomic_DNA"/>
</dbReference>
<evidence type="ECO:0000313" key="2">
    <source>
        <dbReference type="Proteomes" id="UP001251948"/>
    </source>
</evidence>
<evidence type="ECO:0008006" key="3">
    <source>
        <dbReference type="Google" id="ProtNLM"/>
    </source>
</evidence>
<dbReference type="Proteomes" id="UP001251948">
    <property type="component" value="Unassembled WGS sequence"/>
</dbReference>
<accession>A0AAJ2JF54</accession>
<dbReference type="AlphaFoldDB" id="A0AAJ2JF54"/>
<sequence>MSRKYAIALHASVVLPQRDAWIHAAWDDVPVSHFQSDEDLNNCSFLDLKVNKWEIGSEERAEESEPFIRVEILRAHALVEHLGETVYRQPVDAAQEIILVLELDDGGNELDEGLLKRLVSILAEGNRLYCWKDGFRLAGMEFAQAVPTLKDVQLGLQQKGGTFRKS</sequence>
<protein>
    <recommendedName>
        <fullName evidence="3">DUF4265 domain-containing protein</fullName>
    </recommendedName>
</protein>
<comment type="caution">
    <text evidence="1">The sequence shown here is derived from an EMBL/GenBank/DDBJ whole genome shotgun (WGS) entry which is preliminary data.</text>
</comment>